<reference evidence="1 2" key="1">
    <citation type="submission" date="2019-04" db="EMBL/GenBank/DDBJ databases">
        <authorList>
            <person name="Van Vliet M D."/>
        </authorList>
    </citation>
    <scope>NUCLEOTIDE SEQUENCE [LARGE SCALE GENOMIC DNA]</scope>
    <source>
        <strain evidence="1 2">F21</strain>
    </source>
</reference>
<name>A0A6C2UV89_9BACT</name>
<dbReference type="Proteomes" id="UP000346198">
    <property type="component" value="Unassembled WGS sequence"/>
</dbReference>
<evidence type="ECO:0000313" key="1">
    <source>
        <dbReference type="EMBL" id="VGO23311.1"/>
    </source>
</evidence>
<dbReference type="RefSeq" id="WP_136065534.1">
    <property type="nucleotide sequence ID" value="NZ_CAAHFH010000003.1"/>
</dbReference>
<keyword evidence="2" id="KW-1185">Reference proteome</keyword>
<proteinExistence type="predicted"/>
<sequence length="130" mass="14681">MRHQKAKAWEKKLKSVFDEIDAELEKQYSNRFNLHPSRSSEGTTSNPEMDGLFNVGASYSAGFGSKFGPGYVVEVRLSTLQRVPLELTSEMNEKVKALLSEKLPLAFPGKTLHIDNERHHLRIHGDLSLD</sequence>
<dbReference type="EMBL" id="CAAHFH010000003">
    <property type="protein sequence ID" value="VGO23311.1"/>
    <property type="molecule type" value="Genomic_DNA"/>
</dbReference>
<organism evidence="1 2">
    <name type="scientific">Pontiella sulfatireligans</name>
    <dbReference type="NCBI Taxonomy" id="2750658"/>
    <lineage>
        <taxon>Bacteria</taxon>
        <taxon>Pseudomonadati</taxon>
        <taxon>Kiritimatiellota</taxon>
        <taxon>Kiritimatiellia</taxon>
        <taxon>Kiritimatiellales</taxon>
        <taxon>Pontiellaceae</taxon>
        <taxon>Pontiella</taxon>
    </lineage>
</organism>
<accession>A0A6C2UV89</accession>
<dbReference type="AlphaFoldDB" id="A0A6C2UV89"/>
<gene>
    <name evidence="1" type="ORF">SCARR_05418</name>
</gene>
<evidence type="ECO:0000313" key="2">
    <source>
        <dbReference type="Proteomes" id="UP000346198"/>
    </source>
</evidence>
<protein>
    <submittedName>
        <fullName evidence="1">Uncharacterized protein</fullName>
    </submittedName>
</protein>